<evidence type="ECO:0000313" key="1">
    <source>
        <dbReference type="EMBL" id="AXC11915.1"/>
    </source>
</evidence>
<dbReference type="InterPro" id="IPR006311">
    <property type="entry name" value="TAT_signal"/>
</dbReference>
<dbReference type="AlphaFoldDB" id="A0A2Z5FZT9"/>
<dbReference type="RefSeq" id="WP_114207272.1">
    <property type="nucleotide sequence ID" value="NZ_CP030840.1"/>
</dbReference>
<dbReference type="KEGG" id="abas:ACPOL_2599"/>
<keyword evidence="2" id="KW-1185">Reference proteome</keyword>
<dbReference type="EMBL" id="CP030840">
    <property type="protein sequence ID" value="AXC11915.1"/>
    <property type="molecule type" value="Genomic_DNA"/>
</dbReference>
<organism evidence="1 2">
    <name type="scientific">Acidisarcina polymorpha</name>
    <dbReference type="NCBI Taxonomy" id="2211140"/>
    <lineage>
        <taxon>Bacteria</taxon>
        <taxon>Pseudomonadati</taxon>
        <taxon>Acidobacteriota</taxon>
        <taxon>Terriglobia</taxon>
        <taxon>Terriglobales</taxon>
        <taxon>Acidobacteriaceae</taxon>
        <taxon>Acidisarcina</taxon>
    </lineage>
</organism>
<evidence type="ECO:0000313" key="2">
    <source>
        <dbReference type="Proteomes" id="UP000253606"/>
    </source>
</evidence>
<dbReference type="OrthoDB" id="10019095at2"/>
<protein>
    <submittedName>
        <fullName evidence="1">Uncharacterized protein</fullName>
    </submittedName>
</protein>
<dbReference type="Proteomes" id="UP000253606">
    <property type="component" value="Chromosome"/>
</dbReference>
<dbReference type="PROSITE" id="PS51318">
    <property type="entry name" value="TAT"/>
    <property type="match status" value="1"/>
</dbReference>
<sequence length="515" mass="53522">MSEEERGDEFSVSRRNFLRGLGTALGGVALGGGAVGAAFGQGGIPSGYTFYRLITVGNTYANQNDIGGITPAVMLGSVNSVEGDPSAGVVFFHGTSKATSEPTVFRQIVSYRGGTPSPNGIDVLLTHGSTLTSIEGVPPEQLPLLVSNIGTGSGNASGNYATTIAAEDTGENSEDGSMSLKSLPGVYLYTFATKSWKKVVRFGDPSPDGGKYGGIFGDVVLNDDDSVTLVAATTEPPAGTSYSASASRTRRAFAGSHALVQVKDSSRSVVLLKSGDMLPGTHAMIESFGLIDVSKGRHFIAQVGARRADILGAKPGTAVVQGRLDFRGNNRGEGLRLHAASPHLLHERMLKTDSVILGESIIGPRIGVRGLAALVTHDPVFASGIGELEKQRFTTISNAGRDLIVRAGDGRGTRHVAALSAPVVSTEVGISYVAELLEDGSTQLIVTDGTTKTVILRSGDLIEGASVTEINHGYHPAQVDVSGRLAFAAEFLKDPNGDPNNEHNIETSLVIGIPA</sequence>
<reference evidence="1 2" key="1">
    <citation type="journal article" date="2018" name="Front. Microbiol.">
        <title>Hydrolytic Capabilities as a Key to Environmental Success: Chitinolytic and Cellulolytic Acidobacteria From Acidic Sub-arctic Soils and Boreal Peatlands.</title>
        <authorList>
            <person name="Belova S.E."/>
            <person name="Ravin N.V."/>
            <person name="Pankratov T.A."/>
            <person name="Rakitin A.L."/>
            <person name="Ivanova A.A."/>
            <person name="Beletsky A.V."/>
            <person name="Mardanov A.V."/>
            <person name="Sinninghe Damste J.S."/>
            <person name="Dedysh S.N."/>
        </authorList>
    </citation>
    <scope>NUCLEOTIDE SEQUENCE [LARGE SCALE GENOMIC DNA]</scope>
    <source>
        <strain evidence="1 2">SBC82</strain>
    </source>
</reference>
<gene>
    <name evidence="1" type="ORF">ACPOL_2599</name>
</gene>
<accession>A0A2Z5FZT9</accession>
<name>A0A2Z5FZT9_9BACT</name>
<proteinExistence type="predicted"/>